<gene>
    <name evidence="1" type="ORF">JOL62DRAFT_559758</name>
</gene>
<reference evidence="1 2" key="1">
    <citation type="submission" date="2024-04" db="EMBL/GenBank/DDBJ databases">
        <title>Phyllosticta paracitricarpa is synonymous to the EU quarantine fungus P. citricarpa based on phylogenomic analyses.</title>
        <authorList>
            <consortium name="Lawrence Berkeley National Laboratory"/>
            <person name="Van ingen-buijs V.A."/>
            <person name="Van westerhoven A.C."/>
            <person name="Haridas S."/>
            <person name="Skiadas P."/>
            <person name="Martin F."/>
            <person name="Groenewald J.Z."/>
            <person name="Crous P.W."/>
            <person name="Seidl M.F."/>
        </authorList>
    </citation>
    <scope>NUCLEOTIDE SEQUENCE [LARGE SCALE GENOMIC DNA]</scope>
    <source>
        <strain evidence="1 2">CBS 141358</strain>
    </source>
</reference>
<proteinExistence type="predicted"/>
<evidence type="ECO:0000313" key="1">
    <source>
        <dbReference type="EMBL" id="KAK7607058.1"/>
    </source>
</evidence>
<keyword evidence="2" id="KW-1185">Reference proteome</keyword>
<organism evidence="1 2">
    <name type="scientific">Phyllosticta paracitricarpa</name>
    <dbReference type="NCBI Taxonomy" id="2016321"/>
    <lineage>
        <taxon>Eukaryota</taxon>
        <taxon>Fungi</taxon>
        <taxon>Dikarya</taxon>
        <taxon>Ascomycota</taxon>
        <taxon>Pezizomycotina</taxon>
        <taxon>Dothideomycetes</taxon>
        <taxon>Dothideomycetes incertae sedis</taxon>
        <taxon>Botryosphaeriales</taxon>
        <taxon>Phyllostictaceae</taxon>
        <taxon>Phyllosticta</taxon>
    </lineage>
</organism>
<dbReference type="Proteomes" id="UP001367316">
    <property type="component" value="Unassembled WGS sequence"/>
</dbReference>
<dbReference type="EMBL" id="JBBPBF010000040">
    <property type="protein sequence ID" value="KAK7607058.1"/>
    <property type="molecule type" value="Genomic_DNA"/>
</dbReference>
<name>A0ABR1MVU3_9PEZI</name>
<comment type="caution">
    <text evidence="1">The sequence shown here is derived from an EMBL/GenBank/DDBJ whole genome shotgun (WGS) entry which is preliminary data.</text>
</comment>
<sequence length="293" mass="31444">MDNGTVLAYDIAGVLLSGGKTEVKDVVDSVEILAQGHHLLTLEQGNGSEALEAPVEISFGLYPGKNLPTDGSAVVSQGDKIYFTIRNRLEDDKIYVSVFNISHTGEISLISSRGETGIPIAAGRTVTDPVFRKEARTSQDGFLATGIKTMFDARMENEVSQSSGLEAKVQAPLTLAATAAGLPVPIDGMLDVGAGANSSRTQSNNTRFTGPGEHIFAVQYRKLRFARFSSRKVEDTRLEGRNRWKMYLGARGDEDDSEETLSVGVDEGAEAGFGSSRYASGDFGGECFVYQKV</sequence>
<evidence type="ECO:0000313" key="2">
    <source>
        <dbReference type="Proteomes" id="UP001367316"/>
    </source>
</evidence>
<protein>
    <submittedName>
        <fullName evidence="1">Uncharacterized protein</fullName>
    </submittedName>
</protein>
<accession>A0ABR1MVU3</accession>